<dbReference type="RefSeq" id="WP_131906710.1">
    <property type="nucleotide sequence ID" value="NZ_BAAAFU010000001.1"/>
</dbReference>
<proteinExistence type="predicted"/>
<dbReference type="EMBL" id="SMFQ01000004">
    <property type="protein sequence ID" value="TCJ84989.1"/>
    <property type="molecule type" value="Genomic_DNA"/>
</dbReference>
<accession>A0A4R1EYK6</accession>
<evidence type="ECO:0000313" key="3">
    <source>
        <dbReference type="Proteomes" id="UP000294887"/>
    </source>
</evidence>
<reference evidence="2 3" key="1">
    <citation type="submission" date="2019-03" db="EMBL/GenBank/DDBJ databases">
        <title>Genomic Encyclopedia of Type Strains, Phase IV (KMG-IV): sequencing the most valuable type-strain genomes for metagenomic binning, comparative biology and taxonomic classification.</title>
        <authorList>
            <person name="Goeker M."/>
        </authorList>
    </citation>
    <scope>NUCLEOTIDE SEQUENCE [LARGE SCALE GENOMIC DNA]</scope>
    <source>
        <strain evidence="2 3">DSM 24830</strain>
    </source>
</reference>
<evidence type="ECO:0000313" key="2">
    <source>
        <dbReference type="EMBL" id="TCJ84989.1"/>
    </source>
</evidence>
<dbReference type="Pfam" id="PF13769">
    <property type="entry name" value="Virulence_fact"/>
    <property type="match status" value="1"/>
</dbReference>
<dbReference type="OrthoDB" id="7359147at2"/>
<organism evidence="2 3">
    <name type="scientific">Cocleimonas flava</name>
    <dbReference type="NCBI Taxonomy" id="634765"/>
    <lineage>
        <taxon>Bacteria</taxon>
        <taxon>Pseudomonadati</taxon>
        <taxon>Pseudomonadota</taxon>
        <taxon>Gammaproteobacteria</taxon>
        <taxon>Thiotrichales</taxon>
        <taxon>Thiotrichaceae</taxon>
        <taxon>Cocleimonas</taxon>
    </lineage>
</organism>
<dbReference type="InterPro" id="IPR025989">
    <property type="entry name" value="Virulence_F_dom"/>
</dbReference>
<feature type="domain" description="Virulence factor" evidence="1">
    <location>
        <begin position="8"/>
        <end position="91"/>
    </location>
</feature>
<keyword evidence="3" id="KW-1185">Reference proteome</keyword>
<protein>
    <submittedName>
        <fullName evidence="2">CvfA/B/C family virulence factor</fullName>
    </submittedName>
</protein>
<gene>
    <name evidence="2" type="ORF">EV695_2954</name>
</gene>
<evidence type="ECO:0000259" key="1">
    <source>
        <dbReference type="Pfam" id="PF13769"/>
    </source>
</evidence>
<name>A0A4R1EYK6_9GAMM</name>
<dbReference type="AlphaFoldDB" id="A0A4R1EYK6"/>
<comment type="caution">
    <text evidence="2">The sequence shown here is derived from an EMBL/GenBank/DDBJ whole genome shotgun (WGS) entry which is preliminary data.</text>
</comment>
<sequence length="110" mass="12512">MPKIVIIYWRDIPSQVTVQEGRKRAKKLLPARFQEAIDRAAMRAKKIDSDAYLEDWKRTNTKQEGDINELVESVANQIEAEFTDEKLDSIVRNKGLLPENTDQANPGGDA</sequence>
<dbReference type="Proteomes" id="UP000294887">
    <property type="component" value="Unassembled WGS sequence"/>
</dbReference>